<dbReference type="Gene3D" id="3.40.50.2300">
    <property type="match status" value="2"/>
</dbReference>
<dbReference type="GO" id="GO:0030313">
    <property type="term" value="C:cell envelope"/>
    <property type="evidence" value="ECO:0007669"/>
    <property type="project" value="UniProtKB-SubCell"/>
</dbReference>
<dbReference type="PROSITE" id="PS51257">
    <property type="entry name" value="PROKAR_LIPOPROTEIN"/>
    <property type="match status" value="1"/>
</dbReference>
<dbReference type="SUPFAM" id="SSF53822">
    <property type="entry name" value="Periplasmic binding protein-like I"/>
    <property type="match status" value="1"/>
</dbReference>
<dbReference type="RefSeq" id="WP_147757416.1">
    <property type="nucleotide sequence ID" value="NZ_SAXT01000001.1"/>
</dbReference>
<gene>
    <name evidence="5" type="ORF">EPJ80_00135</name>
</gene>
<evidence type="ECO:0000256" key="2">
    <source>
        <dbReference type="ARBA" id="ARBA00007639"/>
    </source>
</evidence>
<dbReference type="Pfam" id="PF13407">
    <property type="entry name" value="Peripla_BP_4"/>
    <property type="match status" value="1"/>
</dbReference>
<accession>A0A5C8CNH0</accession>
<feature type="domain" description="Periplasmic binding protein" evidence="4">
    <location>
        <begin position="43"/>
        <end position="297"/>
    </location>
</feature>
<dbReference type="PANTHER" id="PTHR46847:SF1">
    <property type="entry name" value="D-ALLOSE-BINDING PERIPLASMIC PROTEIN-RELATED"/>
    <property type="match status" value="1"/>
</dbReference>
<dbReference type="InterPro" id="IPR025997">
    <property type="entry name" value="SBP_2_dom"/>
</dbReference>
<comment type="caution">
    <text evidence="5">The sequence shown here is derived from an EMBL/GenBank/DDBJ whole genome shotgun (WGS) entry which is preliminary data.</text>
</comment>
<organism evidence="5 6">
    <name type="scientific">Brachyspira aalborgi</name>
    <dbReference type="NCBI Taxonomy" id="29522"/>
    <lineage>
        <taxon>Bacteria</taxon>
        <taxon>Pseudomonadati</taxon>
        <taxon>Spirochaetota</taxon>
        <taxon>Spirochaetia</taxon>
        <taxon>Brachyspirales</taxon>
        <taxon>Brachyspiraceae</taxon>
        <taxon>Brachyspira</taxon>
    </lineage>
</organism>
<comment type="similarity">
    <text evidence="2">Belongs to the bacterial solute-binding protein 2 family.</text>
</comment>
<evidence type="ECO:0000259" key="4">
    <source>
        <dbReference type="Pfam" id="PF13407"/>
    </source>
</evidence>
<protein>
    <submittedName>
        <fullName evidence="5">LacI family transcriptional regulator</fullName>
    </submittedName>
</protein>
<sequence>MKHLTIIIFSVLLIGCGKNNTNDVTKLEGAPAPFDGSKKLHFALIRQALEGEFLQMWQTGSQKQADLMGIKLTVLGKNMDNQAQADFIYQAINMKVDGIILDNGFAETLTEPINEAVKLGIPVVAVEVNIPNPEINRITLDNYSLAKNSLNAMVQDYNQKANIGYVYLSGQPSLDARDEAFVDLKNQFPNMKEVARSGTLESPFAVKNAEQVKAVLKANPQINAYFAPFDEFAKGVVLALEEEGLTDKVRVYSIDISTQDIELMIKEGSPWVATATANPTQAGALCVRALALKVAGEPIPQNILIESHLFTQDMLRKAGVKNMEELEIKFPEFNKTTNMTASWIPMIK</sequence>
<reference evidence="5 6" key="1">
    <citation type="journal article" date="1992" name="Lakartidningen">
        <title>[Penicillin V and not amoxicillin is the first choice preparation in acute otitis].</title>
        <authorList>
            <person name="Kamme C."/>
            <person name="Lundgren K."/>
            <person name="Prellner K."/>
        </authorList>
    </citation>
    <scope>NUCLEOTIDE SEQUENCE [LARGE SCALE GENOMIC DNA]</scope>
    <source>
        <strain evidence="5 6">W1</strain>
    </source>
</reference>
<proteinExistence type="inferred from homology"/>
<evidence type="ECO:0000256" key="1">
    <source>
        <dbReference type="ARBA" id="ARBA00004196"/>
    </source>
</evidence>
<dbReference type="EMBL" id="SAXT01000001">
    <property type="protein sequence ID" value="TXJ13192.1"/>
    <property type="molecule type" value="Genomic_DNA"/>
</dbReference>
<name>A0A5C8CNH0_9SPIR</name>
<dbReference type="Proteomes" id="UP000325116">
    <property type="component" value="Unassembled WGS sequence"/>
</dbReference>
<evidence type="ECO:0000313" key="5">
    <source>
        <dbReference type="EMBL" id="TXJ13192.1"/>
    </source>
</evidence>
<comment type="subcellular location">
    <subcellularLocation>
        <location evidence="1">Cell envelope</location>
    </subcellularLocation>
</comment>
<dbReference type="PANTHER" id="PTHR46847">
    <property type="entry name" value="D-ALLOSE-BINDING PERIPLASMIC PROTEIN-RELATED"/>
    <property type="match status" value="1"/>
</dbReference>
<evidence type="ECO:0000313" key="6">
    <source>
        <dbReference type="Proteomes" id="UP000325116"/>
    </source>
</evidence>
<evidence type="ECO:0000256" key="3">
    <source>
        <dbReference type="ARBA" id="ARBA00022729"/>
    </source>
</evidence>
<dbReference type="InterPro" id="IPR028082">
    <property type="entry name" value="Peripla_BP_I"/>
</dbReference>
<keyword evidence="3" id="KW-0732">Signal</keyword>
<dbReference type="GO" id="GO:0030246">
    <property type="term" value="F:carbohydrate binding"/>
    <property type="evidence" value="ECO:0007669"/>
    <property type="project" value="UniProtKB-ARBA"/>
</dbReference>
<dbReference type="CDD" id="cd06305">
    <property type="entry name" value="PBP1_methylthioribose_binding-like"/>
    <property type="match status" value="1"/>
</dbReference>
<dbReference type="AlphaFoldDB" id="A0A5C8CNH0"/>